<dbReference type="Proteomes" id="UP000095023">
    <property type="component" value="Unassembled WGS sequence"/>
</dbReference>
<dbReference type="OrthoDB" id="4095921at2759"/>
<accession>A0A1E4TJX9</accession>
<dbReference type="EMBL" id="KV453841">
    <property type="protein sequence ID" value="ODV92084.1"/>
    <property type="molecule type" value="Genomic_DNA"/>
</dbReference>
<name>A0A1E4TJX9_9ASCO</name>
<reference evidence="3" key="1">
    <citation type="submission" date="2016-02" db="EMBL/GenBank/DDBJ databases">
        <title>Comparative genomics of biotechnologically important yeasts.</title>
        <authorList>
            <consortium name="DOE Joint Genome Institute"/>
            <person name="Riley R."/>
            <person name="Haridas S."/>
            <person name="Wolfe K.H."/>
            <person name="Lopes M.R."/>
            <person name="Hittinger C.T."/>
            <person name="Goker M."/>
            <person name="Salamov A."/>
            <person name="Wisecaver J."/>
            <person name="Long T.M."/>
            <person name="Aerts A.L."/>
            <person name="Barry K."/>
            <person name="Choi C."/>
            <person name="Clum A."/>
            <person name="Coughlan A.Y."/>
            <person name="Deshpande S."/>
            <person name="Douglass A.P."/>
            <person name="Hanson S.J."/>
            <person name="Klenk H.-P."/>
            <person name="Labutti K."/>
            <person name="Lapidus A."/>
            <person name="Lindquist E."/>
            <person name="Lipzen A."/>
            <person name="Meier-Kolthoff J.P."/>
            <person name="Ohm R.A."/>
            <person name="Otillar R.P."/>
            <person name="Pangilinan J."/>
            <person name="Peng Y."/>
            <person name="Rokas A."/>
            <person name="Rosa C.A."/>
            <person name="Scheuner C."/>
            <person name="Sibirny A.A."/>
            <person name="Slot J.C."/>
            <person name="Stielow J.B."/>
            <person name="Sun H."/>
            <person name="Kurtzman C.P."/>
            <person name="Blackwell M."/>
            <person name="Jeffries T.W."/>
            <person name="Grigoriev I.V."/>
        </authorList>
    </citation>
    <scope>NUCLEOTIDE SEQUENCE [LARGE SCALE GENOMIC DNA]</scope>
    <source>
        <strain evidence="3">NRRL Y-17796</strain>
    </source>
</reference>
<evidence type="ECO:0000256" key="1">
    <source>
        <dbReference type="SAM" id="MobiDB-lite"/>
    </source>
</evidence>
<gene>
    <name evidence="2" type="ORF">CANCADRAFT_81962</name>
</gene>
<sequence>MCIAPHQFRATACQKLISSGRWKSDVSNTARLAKLTSRLFALTRDPNELRSIISSQIQHQKSITLTPEESFFGSGRKSKSENNSKDLPSKSRTESHYSDDLYVPTRSMSFQWGDFVRLVPSDTAKEIFQKNEAHDLYFQLRYSRANSNMLRRFGYFLSFKPNMAAKFLELVRLKNPAPQINSQPIVFLNSHLPRDNKCYLNRAQQEESWSGTVLMYGLPSAMPHHAMIQLLTDYELIDNELKAIEKLPFDEFSGSLWLVRTKSASAAYAIHRDFHMCPHNDQNIFVDIVEP</sequence>
<keyword evidence="3" id="KW-1185">Reference proteome</keyword>
<organism evidence="2 3">
    <name type="scientific">Tortispora caseinolytica NRRL Y-17796</name>
    <dbReference type="NCBI Taxonomy" id="767744"/>
    <lineage>
        <taxon>Eukaryota</taxon>
        <taxon>Fungi</taxon>
        <taxon>Dikarya</taxon>
        <taxon>Ascomycota</taxon>
        <taxon>Saccharomycotina</taxon>
        <taxon>Trigonopsidomycetes</taxon>
        <taxon>Trigonopsidales</taxon>
        <taxon>Trigonopsidaceae</taxon>
        <taxon>Tortispora</taxon>
    </lineage>
</organism>
<protein>
    <submittedName>
        <fullName evidence="2">Uncharacterized protein</fullName>
    </submittedName>
</protein>
<evidence type="ECO:0000313" key="2">
    <source>
        <dbReference type="EMBL" id="ODV92084.1"/>
    </source>
</evidence>
<proteinExistence type="predicted"/>
<feature type="region of interest" description="Disordered" evidence="1">
    <location>
        <begin position="70"/>
        <end position="95"/>
    </location>
</feature>
<feature type="compositionally biased region" description="Basic and acidic residues" evidence="1">
    <location>
        <begin position="78"/>
        <end position="95"/>
    </location>
</feature>
<dbReference type="AlphaFoldDB" id="A0A1E4TJX9"/>
<evidence type="ECO:0000313" key="3">
    <source>
        <dbReference type="Proteomes" id="UP000095023"/>
    </source>
</evidence>